<evidence type="ECO:0000256" key="3">
    <source>
        <dbReference type="ARBA" id="ARBA00023163"/>
    </source>
</evidence>
<keyword evidence="1" id="KW-0805">Transcription regulation</keyword>
<dbReference type="Proteomes" id="UP000262583">
    <property type="component" value="Chromosome"/>
</dbReference>
<dbReference type="InterPro" id="IPR036271">
    <property type="entry name" value="Tet_transcr_reg_TetR-rel_C_sf"/>
</dbReference>
<sequence>MSKEKEKDAKIADAVLEAAQKVFERKGAKQATIEEIAAEAKLDAKKVKAVFPNVEAVIQEVLDRDVEETSELFTRTINDRGKADVKLTRLVRELLTRYQHSYVLSCVVSEGVETGDENEPFVKAQLTKRHVDRYRQNTAILGRLVAQGQSEGLFTDVDPVEAAYLLRGMIGAAVRFRKVTEKRDDMRDHADIIMRIFLKGLLR</sequence>
<protein>
    <recommendedName>
        <fullName evidence="5">HTH tetR-type domain-containing protein</fullName>
    </recommendedName>
</protein>
<dbReference type="InterPro" id="IPR009057">
    <property type="entry name" value="Homeodomain-like_sf"/>
</dbReference>
<dbReference type="EMBL" id="CP030759">
    <property type="protein sequence ID" value="AXA37436.1"/>
    <property type="molecule type" value="Genomic_DNA"/>
</dbReference>
<evidence type="ECO:0000259" key="5">
    <source>
        <dbReference type="PROSITE" id="PS50977"/>
    </source>
</evidence>
<proteinExistence type="predicted"/>
<name>A0A2Z4Y8T3_SUMC1</name>
<dbReference type="GO" id="GO:0003700">
    <property type="term" value="F:DNA-binding transcription factor activity"/>
    <property type="evidence" value="ECO:0007669"/>
    <property type="project" value="TreeGrafter"/>
</dbReference>
<organism evidence="6 7">
    <name type="scientific">Sumerlaea chitinivorans</name>
    <dbReference type="NCBI Taxonomy" id="2250252"/>
    <lineage>
        <taxon>Bacteria</taxon>
        <taxon>Candidatus Sumerlaeota</taxon>
        <taxon>Candidatus Sumerlaeia</taxon>
        <taxon>Candidatus Sumerlaeales</taxon>
        <taxon>Candidatus Sumerlaeaceae</taxon>
        <taxon>Candidatus Sumerlaea</taxon>
    </lineage>
</organism>
<dbReference type="PROSITE" id="PS50977">
    <property type="entry name" value="HTH_TETR_2"/>
    <property type="match status" value="1"/>
</dbReference>
<evidence type="ECO:0000313" key="6">
    <source>
        <dbReference type="EMBL" id="AXA37436.1"/>
    </source>
</evidence>
<dbReference type="SUPFAM" id="SSF46689">
    <property type="entry name" value="Homeodomain-like"/>
    <property type="match status" value="1"/>
</dbReference>
<gene>
    <name evidence="6" type="ORF">BRCON_2694</name>
</gene>
<accession>A0A2Z4Y8T3</accession>
<dbReference type="GO" id="GO:0000976">
    <property type="term" value="F:transcription cis-regulatory region binding"/>
    <property type="evidence" value="ECO:0007669"/>
    <property type="project" value="TreeGrafter"/>
</dbReference>
<dbReference type="KEGG" id="schv:BRCON_2694"/>
<dbReference type="InterPro" id="IPR001647">
    <property type="entry name" value="HTH_TetR"/>
</dbReference>
<dbReference type="AlphaFoldDB" id="A0A2Z4Y8T3"/>
<feature type="domain" description="HTH tetR-type" evidence="5">
    <location>
        <begin position="9"/>
        <end position="69"/>
    </location>
</feature>
<evidence type="ECO:0000313" key="7">
    <source>
        <dbReference type="Proteomes" id="UP000262583"/>
    </source>
</evidence>
<dbReference type="Gene3D" id="1.10.10.60">
    <property type="entry name" value="Homeodomain-like"/>
    <property type="match status" value="1"/>
</dbReference>
<evidence type="ECO:0000256" key="2">
    <source>
        <dbReference type="ARBA" id="ARBA00023125"/>
    </source>
</evidence>
<dbReference type="PANTHER" id="PTHR30055">
    <property type="entry name" value="HTH-TYPE TRANSCRIPTIONAL REGULATOR RUTR"/>
    <property type="match status" value="1"/>
</dbReference>
<evidence type="ECO:0000256" key="4">
    <source>
        <dbReference type="PROSITE-ProRule" id="PRU00335"/>
    </source>
</evidence>
<feature type="DNA-binding region" description="H-T-H motif" evidence="4">
    <location>
        <begin position="32"/>
        <end position="51"/>
    </location>
</feature>
<evidence type="ECO:0000256" key="1">
    <source>
        <dbReference type="ARBA" id="ARBA00023015"/>
    </source>
</evidence>
<dbReference type="Gene3D" id="1.10.357.10">
    <property type="entry name" value="Tetracycline Repressor, domain 2"/>
    <property type="match status" value="1"/>
</dbReference>
<keyword evidence="2 4" id="KW-0238">DNA-binding</keyword>
<dbReference type="PANTHER" id="PTHR30055:SF234">
    <property type="entry name" value="HTH-TYPE TRANSCRIPTIONAL REGULATOR BETI"/>
    <property type="match status" value="1"/>
</dbReference>
<dbReference type="SUPFAM" id="SSF48498">
    <property type="entry name" value="Tetracyclin repressor-like, C-terminal domain"/>
    <property type="match status" value="1"/>
</dbReference>
<dbReference type="InterPro" id="IPR050109">
    <property type="entry name" value="HTH-type_TetR-like_transc_reg"/>
</dbReference>
<keyword evidence="3" id="KW-0804">Transcription</keyword>
<reference evidence="6 7" key="1">
    <citation type="submission" date="2018-05" db="EMBL/GenBank/DDBJ databases">
        <title>A metagenomic window into the 2 km-deep terrestrial subsurface aquifer revealed taxonomically and functionally diverse microbial community comprising novel uncultured bacterial lineages.</title>
        <authorList>
            <person name="Kadnikov V.V."/>
            <person name="Mardanov A.V."/>
            <person name="Beletsky A.V."/>
            <person name="Banks D."/>
            <person name="Pimenov N.V."/>
            <person name="Frank Y.A."/>
            <person name="Karnachuk O.V."/>
            <person name="Ravin N.V."/>
        </authorList>
    </citation>
    <scope>NUCLEOTIDE SEQUENCE [LARGE SCALE GENOMIC DNA]</scope>
    <source>
        <strain evidence="6">BY</strain>
    </source>
</reference>